<dbReference type="Gene3D" id="3.40.50.20">
    <property type="match status" value="1"/>
</dbReference>
<reference evidence="6 7" key="1">
    <citation type="submission" date="2014-07" db="EMBL/GenBank/DDBJ databases">
        <title>Complete genome sequence of a moderately halophilic bacterium Terribacillus aidingensis MP602, isolated from Cryptomeria fortunei in Tianmu mountain in China.</title>
        <authorList>
            <person name="Wang Y."/>
            <person name="Lu P."/>
            <person name="Zhang L."/>
        </authorList>
    </citation>
    <scope>NUCLEOTIDE SEQUENCE [LARGE SCALE GENOMIC DNA]</scope>
    <source>
        <strain evidence="6 7">MP602</strain>
    </source>
</reference>
<evidence type="ECO:0000313" key="6">
    <source>
        <dbReference type="EMBL" id="AIF66937.1"/>
    </source>
</evidence>
<dbReference type="PANTHER" id="PTHR21621:SF0">
    <property type="entry name" value="BETA-CITRYLGLUTAMATE SYNTHASE B-RELATED"/>
    <property type="match status" value="1"/>
</dbReference>
<evidence type="ECO:0000313" key="7">
    <source>
        <dbReference type="Proteomes" id="UP000027980"/>
    </source>
</evidence>
<evidence type="ECO:0000259" key="5">
    <source>
        <dbReference type="PROSITE" id="PS50975"/>
    </source>
</evidence>
<sequence>MATPKLGWVIYNGHLGGKKFLDFAEWIQRAAHAQDITMKIIKNNALLGMVGTDNSLLKEEQKLPDFVVFSDKDIPLAQQLEAMGIPLYNSSNAIAVCDNKILMYQALATAGISIPKTIIAPKIFPGTTPVQLDSFNPAIAELGFPMVVKEAFGSFGEQVYLIHSIQELHQKISDIGTNPFVLQEYIQTSHGRDIRINIVGGRIVASMMRTSETDFRANVSSGGSMQQYTPTEKESELAIAAAAAVGTDFAGVDLLFGPGGEPLVCEVNSNAHIRSIYDCTGVDVTESIISYIKEVLS</sequence>
<dbReference type="NCBIfam" id="TIGR00768">
    <property type="entry name" value="rimK_fam"/>
    <property type="match status" value="1"/>
</dbReference>
<dbReference type="GO" id="GO:0005737">
    <property type="term" value="C:cytoplasm"/>
    <property type="evidence" value="ECO:0007669"/>
    <property type="project" value="TreeGrafter"/>
</dbReference>
<dbReference type="AlphaFoldDB" id="A0A075LLX7"/>
<keyword evidence="2 4" id="KW-0547">Nucleotide-binding</keyword>
<proteinExistence type="predicted"/>
<name>A0A075LLX7_9BACI</name>
<dbReference type="GeneID" id="34220509"/>
<dbReference type="GO" id="GO:0005524">
    <property type="term" value="F:ATP binding"/>
    <property type="evidence" value="ECO:0007669"/>
    <property type="project" value="UniProtKB-UniRule"/>
</dbReference>
<evidence type="ECO:0000256" key="2">
    <source>
        <dbReference type="ARBA" id="ARBA00022741"/>
    </source>
</evidence>
<keyword evidence="1" id="KW-0479">Metal-binding</keyword>
<dbReference type="EMBL" id="CP008876">
    <property type="protein sequence ID" value="AIF66937.1"/>
    <property type="molecule type" value="Genomic_DNA"/>
</dbReference>
<dbReference type="Gene3D" id="3.30.470.20">
    <property type="entry name" value="ATP-grasp fold, B domain"/>
    <property type="match status" value="1"/>
</dbReference>
<keyword evidence="3 4" id="KW-0067">ATP-binding</keyword>
<evidence type="ECO:0000256" key="4">
    <source>
        <dbReference type="PROSITE-ProRule" id="PRU00409"/>
    </source>
</evidence>
<dbReference type="RefSeq" id="WP_038561703.1">
    <property type="nucleotide sequence ID" value="NZ_CP008876.1"/>
</dbReference>
<protein>
    <recommendedName>
        <fullName evidence="5">ATP-grasp domain-containing protein</fullName>
    </recommendedName>
</protein>
<dbReference type="GO" id="GO:0046872">
    <property type="term" value="F:metal ion binding"/>
    <property type="evidence" value="ECO:0007669"/>
    <property type="project" value="UniProtKB-KW"/>
</dbReference>
<dbReference type="Proteomes" id="UP000027980">
    <property type="component" value="Chromosome"/>
</dbReference>
<evidence type="ECO:0000256" key="3">
    <source>
        <dbReference type="ARBA" id="ARBA00022840"/>
    </source>
</evidence>
<dbReference type="InterPro" id="IPR013651">
    <property type="entry name" value="ATP-grasp_RimK-type"/>
</dbReference>
<dbReference type="HOGENOM" id="CLU_054353_0_2_9"/>
<evidence type="ECO:0000256" key="1">
    <source>
        <dbReference type="ARBA" id="ARBA00022723"/>
    </source>
</evidence>
<dbReference type="InterPro" id="IPR004666">
    <property type="entry name" value="Rp_bS6_RimK/Lys_biosynth_LsyX"/>
</dbReference>
<dbReference type="SUPFAM" id="SSF56059">
    <property type="entry name" value="Glutathione synthetase ATP-binding domain-like"/>
    <property type="match status" value="1"/>
</dbReference>
<dbReference type="OrthoDB" id="9786585at2"/>
<gene>
    <name evidence="6" type="ORF">GZ22_09970</name>
</gene>
<dbReference type="InterPro" id="IPR011761">
    <property type="entry name" value="ATP-grasp"/>
</dbReference>
<dbReference type="PANTHER" id="PTHR21621">
    <property type="entry name" value="RIBOSOMAL PROTEIN S6 MODIFICATION PROTEIN"/>
    <property type="match status" value="1"/>
</dbReference>
<organism evidence="6 7">
    <name type="scientific">Terribacillus saccharophilus</name>
    <dbReference type="NCBI Taxonomy" id="361277"/>
    <lineage>
        <taxon>Bacteria</taxon>
        <taxon>Bacillati</taxon>
        <taxon>Bacillota</taxon>
        <taxon>Bacilli</taxon>
        <taxon>Bacillales</taxon>
        <taxon>Bacillaceae</taxon>
        <taxon>Terribacillus</taxon>
    </lineage>
</organism>
<dbReference type="Gene3D" id="3.30.1490.20">
    <property type="entry name" value="ATP-grasp fold, A domain"/>
    <property type="match status" value="1"/>
</dbReference>
<dbReference type="Pfam" id="PF08443">
    <property type="entry name" value="RimK"/>
    <property type="match status" value="1"/>
</dbReference>
<dbReference type="InterPro" id="IPR013815">
    <property type="entry name" value="ATP_grasp_subdomain_1"/>
</dbReference>
<dbReference type="PROSITE" id="PS50975">
    <property type="entry name" value="ATP_GRASP"/>
    <property type="match status" value="1"/>
</dbReference>
<feature type="domain" description="ATP-grasp" evidence="5">
    <location>
        <begin position="104"/>
        <end position="293"/>
    </location>
</feature>
<dbReference type="KEGG" id="tap:GZ22_09970"/>
<accession>A0A075LLX7</accession>
<dbReference type="GO" id="GO:0016879">
    <property type="term" value="F:ligase activity, forming carbon-nitrogen bonds"/>
    <property type="evidence" value="ECO:0007669"/>
    <property type="project" value="TreeGrafter"/>
</dbReference>